<dbReference type="PANTHER" id="PTHR12126">
    <property type="entry name" value="NADH-UBIQUINONE OXIDOREDUCTASE 39 KDA SUBUNIT-RELATED"/>
    <property type="match status" value="1"/>
</dbReference>
<dbReference type="GO" id="GO:0044877">
    <property type="term" value="F:protein-containing complex binding"/>
    <property type="evidence" value="ECO:0007669"/>
    <property type="project" value="TreeGrafter"/>
</dbReference>
<dbReference type="EMBL" id="RBWX01000008">
    <property type="protein sequence ID" value="RKS88727.1"/>
    <property type="molecule type" value="Genomic_DNA"/>
</dbReference>
<dbReference type="SUPFAM" id="SSF51735">
    <property type="entry name" value="NAD(P)-binding Rossmann-fold domains"/>
    <property type="match status" value="1"/>
</dbReference>
<sequence length="312" mass="31984">MGVAKLITIFGGSGFVGRYVVQALAKTGARLRVATRDPHLALHVRPLAALGQLDFVRTDLGNAASLARAVEGADAVVNLIGTLSDSHGGFEAVHVKGAGAIAKAAADAGVTALVHVSALGADAESESGYGRSKALGEAAVRDAFPKATILRPSVIFGPEDAFLNRFAGMLGLPVVPVVAPKTKFQPVYVVDVARAIAAAVCEPALHAGKTVSLGGPDVLTMRALLEWLAETTGRNPTFVDVPDAAAGLLARLTGWLPGAPLTSDQWTMLQSDNVVPEGAPGLSALGVDATPMAAVAPGWLVRFRPHGRFSVA</sequence>
<dbReference type="InterPro" id="IPR051207">
    <property type="entry name" value="ComplexI_NDUFA9_subunit"/>
</dbReference>
<proteinExistence type="predicted"/>
<dbReference type="CDD" id="cd05271">
    <property type="entry name" value="NDUFA9_like_SDR_a"/>
    <property type="match status" value="1"/>
</dbReference>
<dbReference type="PANTHER" id="PTHR12126:SF11">
    <property type="entry name" value="NADH DEHYDROGENASE [UBIQUINONE] 1 ALPHA SUBCOMPLEX SUBUNIT 9, MITOCHONDRIAL"/>
    <property type="match status" value="1"/>
</dbReference>
<feature type="domain" description="NAD-dependent epimerase/dehydratase" evidence="1">
    <location>
        <begin position="7"/>
        <end position="211"/>
    </location>
</feature>
<evidence type="ECO:0000259" key="1">
    <source>
        <dbReference type="Pfam" id="PF01370"/>
    </source>
</evidence>
<evidence type="ECO:0000313" key="4">
    <source>
        <dbReference type="Proteomes" id="UP000275727"/>
    </source>
</evidence>
<dbReference type="InterPro" id="IPR001509">
    <property type="entry name" value="Epimerase_deHydtase"/>
</dbReference>
<protein>
    <submittedName>
        <fullName evidence="2">3-beta-hydroxy-Delta(5)-steroid dehydrogenase</fullName>
    </submittedName>
    <submittedName>
        <fullName evidence="3">NADH dehydrogenase</fullName>
    </submittedName>
</protein>
<evidence type="ECO:0000313" key="3">
    <source>
        <dbReference type="EMBL" id="RKS88727.1"/>
    </source>
</evidence>
<name>A0AAD1D2D5_SPHMI</name>
<dbReference type="Proteomes" id="UP000276029">
    <property type="component" value="Unassembled WGS sequence"/>
</dbReference>
<reference evidence="3 5" key="2">
    <citation type="submission" date="2018-10" db="EMBL/GenBank/DDBJ databases">
        <title>Genomic Encyclopedia of Type Strains, Phase IV (KMG-IV): sequencing the most valuable type-strain genomes for metagenomic binning, comparative biology and taxonomic classification.</title>
        <authorList>
            <person name="Goeker M."/>
        </authorList>
    </citation>
    <scope>NUCLEOTIDE SEQUENCE [LARGE SCALE GENOMIC DNA]</scope>
    <source>
        <strain evidence="3 5">DSM 19791</strain>
    </source>
</reference>
<reference evidence="2 4" key="1">
    <citation type="submission" date="2018-06" db="EMBL/GenBank/DDBJ databases">
        <title>Complete Genome Sequence of the Microcystin-Degrading Bacterium Sphingosinicella microcystinivorans Strain B-9.</title>
        <authorList>
            <person name="Jin H."/>
            <person name="Nishizawa T."/>
            <person name="Guo Y."/>
            <person name="Nishizawa A."/>
            <person name="Park H."/>
            <person name="Kato H."/>
            <person name="Tsuji K."/>
            <person name="Harada K."/>
        </authorList>
    </citation>
    <scope>NUCLEOTIDE SEQUENCE [LARGE SCALE GENOMIC DNA]</scope>
    <source>
        <strain evidence="2 4">B9</strain>
    </source>
</reference>
<organism evidence="2 4">
    <name type="scientific">Sphingosinicella microcystinivorans</name>
    <dbReference type="NCBI Taxonomy" id="335406"/>
    <lineage>
        <taxon>Bacteria</taxon>
        <taxon>Pseudomonadati</taxon>
        <taxon>Pseudomonadota</taxon>
        <taxon>Alphaproteobacteria</taxon>
        <taxon>Sphingomonadales</taxon>
        <taxon>Sphingosinicellaceae</taxon>
        <taxon>Sphingosinicella</taxon>
    </lineage>
</organism>
<dbReference type="Proteomes" id="UP000275727">
    <property type="component" value="Chromosome"/>
</dbReference>
<dbReference type="AlphaFoldDB" id="A0AAD1D2D5"/>
<dbReference type="FunFam" id="3.40.50.720:FF:000702">
    <property type="entry name" value="NADH dehydrogenase (Ubiquinone)"/>
    <property type="match status" value="1"/>
</dbReference>
<evidence type="ECO:0000313" key="2">
    <source>
        <dbReference type="EMBL" id="BBE32483.1"/>
    </source>
</evidence>
<dbReference type="InterPro" id="IPR036291">
    <property type="entry name" value="NAD(P)-bd_dom_sf"/>
</dbReference>
<dbReference type="KEGG" id="smic:SmB9_01410"/>
<dbReference type="Pfam" id="PF01370">
    <property type="entry name" value="Epimerase"/>
    <property type="match status" value="1"/>
</dbReference>
<evidence type="ECO:0000313" key="5">
    <source>
        <dbReference type="Proteomes" id="UP000276029"/>
    </source>
</evidence>
<gene>
    <name evidence="3" type="ORF">DFR51_1936</name>
    <name evidence="2" type="ORF">SmB9_01410</name>
</gene>
<keyword evidence="5" id="KW-1185">Reference proteome</keyword>
<dbReference type="EMBL" id="AP018711">
    <property type="protein sequence ID" value="BBE32483.1"/>
    <property type="molecule type" value="Genomic_DNA"/>
</dbReference>
<dbReference type="Gene3D" id="3.40.50.720">
    <property type="entry name" value="NAD(P)-binding Rossmann-like Domain"/>
    <property type="match status" value="1"/>
</dbReference>
<accession>A0AAD1D2D5</accession>